<dbReference type="Pfam" id="PF01068">
    <property type="entry name" value="DNA_ligase_A_M"/>
    <property type="match status" value="1"/>
</dbReference>
<dbReference type="Pfam" id="PF04679">
    <property type="entry name" value="DNA_ligase_A_C"/>
    <property type="match status" value="1"/>
</dbReference>
<comment type="catalytic activity">
    <reaction evidence="13">
        <text>ATP + (deoxyribonucleotide)n-3'-hydroxyl + 5'-phospho-(deoxyribonucleotide)m = (deoxyribonucleotide)n+m + AMP + diphosphate.</text>
        <dbReference type="EC" id="6.5.1.1"/>
    </reaction>
</comment>
<dbReference type="PROSITE" id="PS00697">
    <property type="entry name" value="DNA_LIGASE_A1"/>
    <property type="match status" value="1"/>
</dbReference>
<evidence type="ECO:0000256" key="5">
    <source>
        <dbReference type="ARBA" id="ARBA00022723"/>
    </source>
</evidence>
<keyword evidence="3" id="KW-0132">Cell division</keyword>
<dbReference type="GO" id="GO:0006310">
    <property type="term" value="P:DNA recombination"/>
    <property type="evidence" value="ECO:0007669"/>
    <property type="project" value="UniProtKB-KW"/>
</dbReference>
<evidence type="ECO:0000256" key="12">
    <source>
        <dbReference type="ARBA" id="ARBA00023306"/>
    </source>
</evidence>
<keyword evidence="2 15" id="KW-0436">Ligase</keyword>
<dbReference type="PROSITE" id="PS50160">
    <property type="entry name" value="DNA_LIGASE_A3"/>
    <property type="match status" value="1"/>
</dbReference>
<dbReference type="InterPro" id="IPR026333">
    <property type="entry name" value="ATP_dep_DNA_lig_pp_1105_fam"/>
</dbReference>
<dbReference type="EMBL" id="SNWD01000002">
    <property type="protein sequence ID" value="TDN85395.1"/>
    <property type="molecule type" value="Genomic_DNA"/>
</dbReference>
<evidence type="ECO:0000256" key="4">
    <source>
        <dbReference type="ARBA" id="ARBA00022705"/>
    </source>
</evidence>
<comment type="caution">
    <text evidence="15">The sequence shown here is derived from an EMBL/GenBank/DDBJ whole genome shotgun (WGS) entry which is preliminary data.</text>
</comment>
<dbReference type="Proteomes" id="UP000295493">
    <property type="component" value="Unassembled WGS sequence"/>
</dbReference>
<dbReference type="GO" id="GO:0006281">
    <property type="term" value="P:DNA repair"/>
    <property type="evidence" value="ECO:0007669"/>
    <property type="project" value="UniProtKB-KW"/>
</dbReference>
<dbReference type="CDD" id="cd07897">
    <property type="entry name" value="Adenylation_DNA_ligase_Bac1"/>
    <property type="match status" value="1"/>
</dbReference>
<dbReference type="Gene3D" id="1.10.3260.10">
    <property type="entry name" value="DNA ligase, ATP-dependent, N-terminal domain"/>
    <property type="match status" value="1"/>
</dbReference>
<dbReference type="PANTHER" id="PTHR45674:SF13">
    <property type="entry name" value="DNA LIGASE-RELATED"/>
    <property type="match status" value="1"/>
</dbReference>
<feature type="domain" description="ATP-dependent DNA ligase family profile" evidence="14">
    <location>
        <begin position="310"/>
        <end position="440"/>
    </location>
</feature>
<evidence type="ECO:0000256" key="9">
    <source>
        <dbReference type="ARBA" id="ARBA00022842"/>
    </source>
</evidence>
<reference evidence="15 16" key="1">
    <citation type="submission" date="2019-03" db="EMBL/GenBank/DDBJ databases">
        <title>Genomic Encyclopedia of Type Strains, Phase IV (KMG-IV): sequencing the most valuable type-strain genomes for metagenomic binning, comparative biology and taxonomic classification.</title>
        <authorList>
            <person name="Goeker M."/>
        </authorList>
    </citation>
    <scope>NUCLEOTIDE SEQUENCE [LARGE SCALE GENOMIC DNA]</scope>
    <source>
        <strain evidence="15 16">DSM 25059</strain>
    </source>
</reference>
<dbReference type="InterPro" id="IPR012340">
    <property type="entry name" value="NA-bd_OB-fold"/>
</dbReference>
<keyword evidence="7" id="KW-0227">DNA damage</keyword>
<dbReference type="InterPro" id="IPR012310">
    <property type="entry name" value="DNA_ligase_ATP-dep_cent"/>
</dbReference>
<keyword evidence="16" id="KW-1185">Reference proteome</keyword>
<keyword evidence="5" id="KW-0479">Metal-binding</keyword>
<evidence type="ECO:0000259" key="14">
    <source>
        <dbReference type="PROSITE" id="PS50160"/>
    </source>
</evidence>
<evidence type="ECO:0000256" key="8">
    <source>
        <dbReference type="ARBA" id="ARBA00022840"/>
    </source>
</evidence>
<evidence type="ECO:0000256" key="10">
    <source>
        <dbReference type="ARBA" id="ARBA00023172"/>
    </source>
</evidence>
<dbReference type="InterPro" id="IPR050191">
    <property type="entry name" value="ATP-dep_DNA_ligase"/>
</dbReference>
<organism evidence="15 16">
    <name type="scientific">Stakelama pacifica</name>
    <dbReference type="NCBI Taxonomy" id="517720"/>
    <lineage>
        <taxon>Bacteria</taxon>
        <taxon>Pseudomonadati</taxon>
        <taxon>Pseudomonadota</taxon>
        <taxon>Alphaproteobacteria</taxon>
        <taxon>Sphingomonadales</taxon>
        <taxon>Sphingomonadaceae</taxon>
        <taxon>Stakelama</taxon>
    </lineage>
</organism>
<accession>A0A4R6FWN7</accession>
<keyword evidence="11" id="KW-0234">DNA repair</keyword>
<dbReference type="GO" id="GO:0005524">
    <property type="term" value="F:ATP binding"/>
    <property type="evidence" value="ECO:0007669"/>
    <property type="project" value="UniProtKB-KW"/>
</dbReference>
<dbReference type="InterPro" id="IPR012309">
    <property type="entry name" value="DNA_ligase_ATP-dep_C"/>
</dbReference>
<dbReference type="EC" id="6.5.1.1" evidence="1"/>
<dbReference type="Pfam" id="PF04675">
    <property type="entry name" value="DNA_ligase_A_N"/>
    <property type="match status" value="1"/>
</dbReference>
<dbReference type="RefSeq" id="WP_133494344.1">
    <property type="nucleotide sequence ID" value="NZ_BMLU01000002.1"/>
</dbReference>
<keyword evidence="6" id="KW-0547">Nucleotide-binding</keyword>
<dbReference type="GO" id="GO:0006260">
    <property type="term" value="P:DNA replication"/>
    <property type="evidence" value="ECO:0007669"/>
    <property type="project" value="UniProtKB-KW"/>
</dbReference>
<dbReference type="InterPro" id="IPR016059">
    <property type="entry name" value="DNA_ligase_ATP-dep_CS"/>
</dbReference>
<evidence type="ECO:0000313" key="16">
    <source>
        <dbReference type="Proteomes" id="UP000295493"/>
    </source>
</evidence>
<dbReference type="SUPFAM" id="SSF50249">
    <property type="entry name" value="Nucleic acid-binding proteins"/>
    <property type="match status" value="1"/>
</dbReference>
<dbReference type="InterPro" id="IPR036599">
    <property type="entry name" value="DNA_ligase_N_sf"/>
</dbReference>
<keyword evidence="8" id="KW-0067">ATP-binding</keyword>
<dbReference type="GO" id="GO:0003677">
    <property type="term" value="F:DNA binding"/>
    <property type="evidence" value="ECO:0007669"/>
    <property type="project" value="InterPro"/>
</dbReference>
<dbReference type="GO" id="GO:0003910">
    <property type="term" value="F:DNA ligase (ATP) activity"/>
    <property type="evidence" value="ECO:0007669"/>
    <property type="project" value="UniProtKB-EC"/>
</dbReference>
<dbReference type="PANTHER" id="PTHR45674">
    <property type="entry name" value="DNA LIGASE 1/3 FAMILY MEMBER"/>
    <property type="match status" value="1"/>
</dbReference>
<dbReference type="GO" id="GO:0046872">
    <property type="term" value="F:metal ion binding"/>
    <property type="evidence" value="ECO:0007669"/>
    <property type="project" value="UniProtKB-KW"/>
</dbReference>
<dbReference type="InterPro" id="IPR012308">
    <property type="entry name" value="DNA_ligase_ATP-dep_N"/>
</dbReference>
<keyword evidence="9" id="KW-0460">Magnesium</keyword>
<keyword evidence="12" id="KW-0131">Cell cycle</keyword>
<gene>
    <name evidence="15" type="ORF">EV664_102101</name>
</gene>
<dbReference type="CDD" id="cd07972">
    <property type="entry name" value="OBF_DNA_ligase_Arch_LigB"/>
    <property type="match status" value="1"/>
</dbReference>
<evidence type="ECO:0000256" key="3">
    <source>
        <dbReference type="ARBA" id="ARBA00022618"/>
    </source>
</evidence>
<keyword evidence="4" id="KW-0235">DNA replication</keyword>
<evidence type="ECO:0000256" key="6">
    <source>
        <dbReference type="ARBA" id="ARBA00022741"/>
    </source>
</evidence>
<sequence>MHDFAELLDRLIYTRSRNAKLKLIADYLRAAPDPDRGWAMAALTGDIDLKGVKPSVIRAMIEERVDPLLFRMSRDFVGDTAETVGLLWPEPDQARAAALSGEALSVANVIDRLAHLSRGEAAAVLADMLDRLAAEERFALLKLATGGLRVGVSARLAKTALAQGFGLDVDAVEEVWHGLKPPYVELFAWGEGRGSQPTPADVPVFRPFMLAHPLEDTDINLADYAAEWKWDGIRVQIVRVAGETRLYSRAGDDISAAFPDVASAFEVTGVVDGELLVRGEGQGGALGDGAGAASFNALQQRLNRKSVTKKMLRDSPAFVRCYDLLFDGEEDLRALDWEARRARLEAFVARLDPDRFDLSALIEAEDFEQLAEIREGAREGAIEGVMLKRRDSAYVAGRRVGLWYKWKRDPLTADCVMMYAQRGNGRRSSFYSDYTFGCWNEAGELLPVGKAYSGFTDEELKWLDRFVRNHTVGRFGPVREVEKTLVLEVAFDSVHDSKRHKSGLAMRFPRIARIRRDKPAAEADRIETLRRMIS</sequence>
<dbReference type="SUPFAM" id="SSF117018">
    <property type="entry name" value="ATP-dependent DNA ligase DNA-binding domain"/>
    <property type="match status" value="1"/>
</dbReference>
<evidence type="ECO:0000256" key="11">
    <source>
        <dbReference type="ARBA" id="ARBA00023204"/>
    </source>
</evidence>
<dbReference type="Gene3D" id="2.40.50.140">
    <property type="entry name" value="Nucleic acid-binding proteins"/>
    <property type="match status" value="1"/>
</dbReference>
<evidence type="ECO:0000256" key="2">
    <source>
        <dbReference type="ARBA" id="ARBA00022598"/>
    </source>
</evidence>
<name>A0A4R6FWN7_9SPHN</name>
<dbReference type="GO" id="GO:0051301">
    <property type="term" value="P:cell division"/>
    <property type="evidence" value="ECO:0007669"/>
    <property type="project" value="UniProtKB-KW"/>
</dbReference>
<evidence type="ECO:0000256" key="7">
    <source>
        <dbReference type="ARBA" id="ARBA00022763"/>
    </source>
</evidence>
<dbReference type="SUPFAM" id="SSF56091">
    <property type="entry name" value="DNA ligase/mRNA capping enzyme, catalytic domain"/>
    <property type="match status" value="1"/>
</dbReference>
<evidence type="ECO:0000313" key="15">
    <source>
        <dbReference type="EMBL" id="TDN85395.1"/>
    </source>
</evidence>
<dbReference type="Gene3D" id="3.30.470.30">
    <property type="entry name" value="DNA ligase/mRNA capping enzyme"/>
    <property type="match status" value="1"/>
</dbReference>
<evidence type="ECO:0000256" key="1">
    <source>
        <dbReference type="ARBA" id="ARBA00012727"/>
    </source>
</evidence>
<keyword evidence="10" id="KW-0233">DNA recombination</keyword>
<dbReference type="OrthoDB" id="9767858at2"/>
<dbReference type="NCBIfam" id="TIGR04120">
    <property type="entry name" value="DNA_lig_bact"/>
    <property type="match status" value="1"/>
</dbReference>
<dbReference type="NCBIfam" id="NF006701">
    <property type="entry name" value="PRK09247.1"/>
    <property type="match status" value="1"/>
</dbReference>
<proteinExistence type="predicted"/>
<protein>
    <recommendedName>
        <fullName evidence="1">DNA ligase (ATP)</fullName>
        <ecNumber evidence="1">6.5.1.1</ecNumber>
    </recommendedName>
</protein>
<evidence type="ECO:0000256" key="13">
    <source>
        <dbReference type="ARBA" id="ARBA00034003"/>
    </source>
</evidence>
<dbReference type="AlphaFoldDB" id="A0A4R6FWN7"/>